<dbReference type="PANTHER" id="PTHR21666">
    <property type="entry name" value="PEPTIDASE-RELATED"/>
    <property type="match status" value="1"/>
</dbReference>
<evidence type="ECO:0000256" key="1">
    <source>
        <dbReference type="SAM" id="Phobius"/>
    </source>
</evidence>
<dbReference type="SUPFAM" id="SSF54106">
    <property type="entry name" value="LysM domain"/>
    <property type="match status" value="1"/>
</dbReference>
<dbReference type="SUPFAM" id="SSF51261">
    <property type="entry name" value="Duplicated hybrid motif"/>
    <property type="match status" value="1"/>
</dbReference>
<dbReference type="Gene3D" id="2.70.70.10">
    <property type="entry name" value="Glucose Permease (Domain IIA)"/>
    <property type="match status" value="1"/>
</dbReference>
<dbReference type="InterPro" id="IPR018392">
    <property type="entry name" value="LysM"/>
</dbReference>
<keyword evidence="1" id="KW-0472">Membrane</keyword>
<gene>
    <name evidence="3" type="ORF">COY61_01795</name>
</gene>
<evidence type="ECO:0000259" key="2">
    <source>
        <dbReference type="PROSITE" id="PS51782"/>
    </source>
</evidence>
<dbReference type="InterPro" id="IPR036779">
    <property type="entry name" value="LysM_dom_sf"/>
</dbReference>
<proteinExistence type="predicted"/>
<sequence length="292" mass="32031">MSKKGKLCLWSGIAISLIIGPMLFFSQNQKPLSSQKDAFDKTQYLFPKQEEINVSFDLNFSEGVFVKSTGPPFLISNKVLASFSETEETAPTPGVLYLVKQGDCLSEIAKNYKAEIKKIISSNQLADENDIFAGDFLFIPDGQIPLKTSMETFSKEIPEIPLAESYFIFPTQGEISQGPHGILKNAVDIANKCGTPIVAAASGIVQRTGKSWPEGNKITILHSNGAVSYYIHLSSILVQPKQQVATGDIIGYMGNTGYTEGVTGCHLHFEIRGAKNFLTKYPLKSHLKWGDK</sequence>
<dbReference type="EMBL" id="PFMI01000047">
    <property type="protein sequence ID" value="PIZ00719.1"/>
    <property type="molecule type" value="Genomic_DNA"/>
</dbReference>
<organism evidence="3 4">
    <name type="scientific">bacterium (Candidatus Gribaldobacteria) CG_4_10_14_0_8_um_filter_33_9</name>
    <dbReference type="NCBI Taxonomy" id="2014266"/>
    <lineage>
        <taxon>Bacteria</taxon>
        <taxon>Candidatus Gribaldobacteria</taxon>
    </lineage>
</organism>
<dbReference type="Pfam" id="PF01476">
    <property type="entry name" value="LysM"/>
    <property type="match status" value="1"/>
</dbReference>
<feature type="domain" description="LysM" evidence="2">
    <location>
        <begin position="95"/>
        <end position="139"/>
    </location>
</feature>
<dbReference type="Proteomes" id="UP000229371">
    <property type="component" value="Unassembled WGS sequence"/>
</dbReference>
<dbReference type="InterPro" id="IPR011055">
    <property type="entry name" value="Dup_hybrid_motif"/>
</dbReference>
<feature type="transmembrane region" description="Helical" evidence="1">
    <location>
        <begin position="7"/>
        <end position="25"/>
    </location>
</feature>
<dbReference type="CDD" id="cd00118">
    <property type="entry name" value="LysM"/>
    <property type="match status" value="1"/>
</dbReference>
<reference evidence="4" key="1">
    <citation type="submission" date="2017-09" db="EMBL/GenBank/DDBJ databases">
        <title>Depth-based differentiation of microbial function through sediment-hosted aquifers and enrichment of novel symbionts in the deep terrestrial subsurface.</title>
        <authorList>
            <person name="Probst A.J."/>
            <person name="Ladd B."/>
            <person name="Jarett J.K."/>
            <person name="Geller-Mcgrath D.E."/>
            <person name="Sieber C.M.K."/>
            <person name="Emerson J.B."/>
            <person name="Anantharaman K."/>
            <person name="Thomas B.C."/>
            <person name="Malmstrom R."/>
            <person name="Stieglmeier M."/>
            <person name="Klingl A."/>
            <person name="Woyke T."/>
            <person name="Ryan C.M."/>
            <person name="Banfield J.F."/>
        </authorList>
    </citation>
    <scope>NUCLEOTIDE SEQUENCE [LARGE SCALE GENOMIC DNA]</scope>
</reference>
<evidence type="ECO:0000313" key="4">
    <source>
        <dbReference type="Proteomes" id="UP000229371"/>
    </source>
</evidence>
<keyword evidence="1" id="KW-1133">Transmembrane helix</keyword>
<dbReference type="AlphaFoldDB" id="A0A2M7RMK9"/>
<dbReference type="Gene3D" id="3.10.350.10">
    <property type="entry name" value="LysM domain"/>
    <property type="match status" value="1"/>
</dbReference>
<evidence type="ECO:0000313" key="3">
    <source>
        <dbReference type="EMBL" id="PIZ00719.1"/>
    </source>
</evidence>
<dbReference type="InterPro" id="IPR016047">
    <property type="entry name" value="M23ase_b-sheet_dom"/>
</dbReference>
<dbReference type="PROSITE" id="PS51782">
    <property type="entry name" value="LYSM"/>
    <property type="match status" value="1"/>
</dbReference>
<protein>
    <recommendedName>
        <fullName evidence="2">LysM domain-containing protein</fullName>
    </recommendedName>
</protein>
<dbReference type="GO" id="GO:0004222">
    <property type="term" value="F:metalloendopeptidase activity"/>
    <property type="evidence" value="ECO:0007669"/>
    <property type="project" value="TreeGrafter"/>
</dbReference>
<dbReference type="Pfam" id="PF01551">
    <property type="entry name" value="Peptidase_M23"/>
    <property type="match status" value="1"/>
</dbReference>
<dbReference type="InterPro" id="IPR050570">
    <property type="entry name" value="Cell_wall_metabolism_enzyme"/>
</dbReference>
<dbReference type="PANTHER" id="PTHR21666:SF270">
    <property type="entry name" value="MUREIN HYDROLASE ACTIVATOR ENVC"/>
    <property type="match status" value="1"/>
</dbReference>
<comment type="caution">
    <text evidence="3">The sequence shown here is derived from an EMBL/GenBank/DDBJ whole genome shotgun (WGS) entry which is preliminary data.</text>
</comment>
<name>A0A2M7RMK9_9BACT</name>
<accession>A0A2M7RMK9</accession>
<keyword evidence="1" id="KW-0812">Transmembrane</keyword>
<dbReference type="SMART" id="SM00257">
    <property type="entry name" value="LysM"/>
    <property type="match status" value="1"/>
</dbReference>
<dbReference type="CDD" id="cd12797">
    <property type="entry name" value="M23_peptidase"/>
    <property type="match status" value="1"/>
</dbReference>